<gene>
    <name evidence="1" type="ORF">QCA50_016060</name>
</gene>
<reference evidence="1 2" key="1">
    <citation type="submission" date="2022-09" db="EMBL/GenBank/DDBJ databases">
        <authorList>
            <person name="Palmer J.M."/>
        </authorList>
    </citation>
    <scope>NUCLEOTIDE SEQUENCE [LARGE SCALE GENOMIC DNA]</scope>
    <source>
        <strain evidence="1 2">DSM 7382</strain>
    </source>
</reference>
<name>A0AAW0FKR7_9APHY</name>
<organism evidence="1 2">
    <name type="scientific">Cerrena zonata</name>
    <dbReference type="NCBI Taxonomy" id="2478898"/>
    <lineage>
        <taxon>Eukaryota</taxon>
        <taxon>Fungi</taxon>
        <taxon>Dikarya</taxon>
        <taxon>Basidiomycota</taxon>
        <taxon>Agaricomycotina</taxon>
        <taxon>Agaricomycetes</taxon>
        <taxon>Polyporales</taxon>
        <taxon>Cerrenaceae</taxon>
        <taxon>Cerrena</taxon>
    </lineage>
</organism>
<keyword evidence="2" id="KW-1185">Reference proteome</keyword>
<dbReference type="Proteomes" id="UP001385951">
    <property type="component" value="Unassembled WGS sequence"/>
</dbReference>
<evidence type="ECO:0000313" key="1">
    <source>
        <dbReference type="EMBL" id="KAK7680752.1"/>
    </source>
</evidence>
<accession>A0AAW0FKR7</accession>
<proteinExistence type="predicted"/>
<evidence type="ECO:0000313" key="2">
    <source>
        <dbReference type="Proteomes" id="UP001385951"/>
    </source>
</evidence>
<protein>
    <submittedName>
        <fullName evidence="1">Uncharacterized protein</fullName>
    </submittedName>
</protein>
<dbReference type="AlphaFoldDB" id="A0AAW0FKR7"/>
<dbReference type="EMBL" id="JASBNA010000046">
    <property type="protein sequence ID" value="KAK7680752.1"/>
    <property type="molecule type" value="Genomic_DNA"/>
</dbReference>
<comment type="caution">
    <text evidence="1">The sequence shown here is derived from an EMBL/GenBank/DDBJ whole genome shotgun (WGS) entry which is preliminary data.</text>
</comment>
<sequence>MHDQHRRYSMITSVSHFWSIPPSHSKMRNMIPEQYINSFGLSGTANYDYDYRLVDIPQTLHTPLILSSDNAPDFDRFQHILADRIVPIIEPPVQQIGPLVSTTSTPSLEEESSVEGGVIDEVSSQGPTSRYRKFRERTSKFIEAVHRRFRAARQRFRL</sequence>